<protein>
    <submittedName>
        <fullName evidence="2">Uncharacterized protein YbgA (DUF1722 family)</fullName>
    </submittedName>
</protein>
<dbReference type="PANTHER" id="PTHR30087:SF0">
    <property type="entry name" value="INNER MEMBRANE PROTEIN"/>
    <property type="match status" value="1"/>
</dbReference>
<accession>A0A4R7JQC2</accession>
<reference evidence="2 3" key="1">
    <citation type="submission" date="2019-03" db="EMBL/GenBank/DDBJ databases">
        <title>Genomic Encyclopedia of Type Strains, Phase IV (KMG-IV): sequencing the most valuable type-strain genomes for metagenomic binning, comparative biology and taxonomic classification.</title>
        <authorList>
            <person name="Goeker M."/>
        </authorList>
    </citation>
    <scope>NUCLEOTIDE SEQUENCE [LARGE SCALE GENOMIC DNA]</scope>
    <source>
        <strain evidence="2 3">DSM 15505</strain>
    </source>
</reference>
<proteinExistence type="predicted"/>
<keyword evidence="3" id="KW-1185">Reference proteome</keyword>
<sequence>MTNEPQIRRIPVGISSCLLGEEVRHDGGHKHARYCSQVLSRYFEFRSLCPELEAGLGVPRPAIHLRRHQDGLRLITTKGDADHTDAMQDWIHQTLPHLGDLRGYILKAKSPSCGMERIRIHNEEGNVIARDGRGLFADALIEAYPELPVEEEGRLNDSHLRENFVERVYAYDDWCSMIENGLTRTSLLDFHTRHKFQLLAHCQKTYRELGPLLSDLKSAPLESIARDYITAFMAAMQKRISRGDHANAMQHLMGFLHDALGPQDRKMLSEQIDAYVRGEVPLIVPMTLLRMAQRREPVAYLAHQNYLTPYPDDLGLRNHV</sequence>
<organism evidence="2 3">
    <name type="scientific">Halospina denitrificans</name>
    <dbReference type="NCBI Taxonomy" id="332522"/>
    <lineage>
        <taxon>Bacteria</taxon>
        <taxon>Pseudomonadati</taxon>
        <taxon>Pseudomonadota</taxon>
        <taxon>Gammaproteobacteria</taxon>
        <taxon>Halospina</taxon>
    </lineage>
</organism>
<evidence type="ECO:0000259" key="1">
    <source>
        <dbReference type="Pfam" id="PF08349"/>
    </source>
</evidence>
<dbReference type="Pfam" id="PF08349">
    <property type="entry name" value="DUF1722"/>
    <property type="match status" value="1"/>
</dbReference>
<dbReference type="PIRSF" id="PIRSF037004">
    <property type="entry name" value="UCP037004"/>
    <property type="match status" value="1"/>
</dbReference>
<evidence type="ECO:0000313" key="2">
    <source>
        <dbReference type="EMBL" id="TDT40382.1"/>
    </source>
</evidence>
<feature type="domain" description="DUF1722" evidence="1">
    <location>
        <begin position="195"/>
        <end position="311"/>
    </location>
</feature>
<dbReference type="InterPro" id="IPR013560">
    <property type="entry name" value="DUF1722"/>
</dbReference>
<dbReference type="InterPro" id="IPR017087">
    <property type="entry name" value="UCP037004"/>
</dbReference>
<dbReference type="AlphaFoldDB" id="A0A4R7JQC2"/>
<comment type="caution">
    <text evidence="2">The sequence shown here is derived from an EMBL/GenBank/DDBJ whole genome shotgun (WGS) entry which is preliminary data.</text>
</comment>
<evidence type="ECO:0000313" key="3">
    <source>
        <dbReference type="Proteomes" id="UP000295830"/>
    </source>
</evidence>
<dbReference type="PANTHER" id="PTHR30087">
    <property type="entry name" value="INNER MEMBRANE PROTEIN"/>
    <property type="match status" value="1"/>
</dbReference>
<name>A0A4R7JQC2_9GAMM</name>
<gene>
    <name evidence="2" type="ORF">DES49_2148</name>
</gene>
<dbReference type="Pfam" id="PF04463">
    <property type="entry name" value="2-thiour_desulf"/>
    <property type="match status" value="1"/>
</dbReference>
<dbReference type="Proteomes" id="UP000295830">
    <property type="component" value="Unassembled WGS sequence"/>
</dbReference>
<dbReference type="EMBL" id="SOAX01000004">
    <property type="protein sequence ID" value="TDT40382.1"/>
    <property type="molecule type" value="Genomic_DNA"/>
</dbReference>
<dbReference type="InterPro" id="IPR007553">
    <property type="entry name" value="2-thiour_desulf"/>
</dbReference>